<dbReference type="STRING" id="40149.A0A0E0CWK0"/>
<dbReference type="PANTHER" id="PTHR12537:SF133">
    <property type="entry name" value="OS03G0193150 PROTEIN"/>
    <property type="match status" value="1"/>
</dbReference>
<keyword evidence="7" id="KW-1185">Reference proteome</keyword>
<dbReference type="AlphaFoldDB" id="A0A0E0CWK0"/>
<dbReference type="InterPro" id="IPR011989">
    <property type="entry name" value="ARM-like"/>
</dbReference>
<dbReference type="SMART" id="SM00025">
    <property type="entry name" value="Pumilio"/>
    <property type="match status" value="4"/>
</dbReference>
<dbReference type="GO" id="GO:0005737">
    <property type="term" value="C:cytoplasm"/>
    <property type="evidence" value="ECO:0007669"/>
    <property type="project" value="TreeGrafter"/>
</dbReference>
<feature type="compositionally biased region" description="Polar residues" evidence="4">
    <location>
        <begin position="45"/>
        <end position="64"/>
    </location>
</feature>
<dbReference type="Gramene" id="OMERI03G06680.1">
    <property type="protein sequence ID" value="OMERI03G06680.1"/>
    <property type="gene ID" value="OMERI03G06680"/>
</dbReference>
<dbReference type="InterPro" id="IPR016024">
    <property type="entry name" value="ARM-type_fold"/>
</dbReference>
<name>A0A0E0CWK0_9ORYZ</name>
<evidence type="ECO:0000313" key="7">
    <source>
        <dbReference type="Proteomes" id="UP000008021"/>
    </source>
</evidence>
<dbReference type="GO" id="GO:0006417">
    <property type="term" value="P:regulation of translation"/>
    <property type="evidence" value="ECO:0007669"/>
    <property type="project" value="UniProtKB-KW"/>
</dbReference>
<keyword evidence="2" id="KW-0810">Translation regulation</keyword>
<dbReference type="InterPro" id="IPR001313">
    <property type="entry name" value="Pumilio_RNA-bd_rpt"/>
</dbReference>
<dbReference type="GO" id="GO:0003729">
    <property type="term" value="F:mRNA binding"/>
    <property type="evidence" value="ECO:0007669"/>
    <property type="project" value="TreeGrafter"/>
</dbReference>
<feature type="region of interest" description="Disordered" evidence="4">
    <location>
        <begin position="1"/>
        <end position="85"/>
    </location>
</feature>
<dbReference type="Gene3D" id="1.25.10.10">
    <property type="entry name" value="Leucine-rich Repeat Variant"/>
    <property type="match status" value="1"/>
</dbReference>
<reference evidence="6" key="2">
    <citation type="submission" date="2018-05" db="EMBL/GenBank/DDBJ databases">
        <title>OmerRS3 (Oryza meridionalis Reference Sequence Version 3).</title>
        <authorList>
            <person name="Zhang J."/>
            <person name="Kudrna D."/>
            <person name="Lee S."/>
            <person name="Talag J."/>
            <person name="Welchert J."/>
            <person name="Wing R.A."/>
        </authorList>
    </citation>
    <scope>NUCLEOTIDE SEQUENCE [LARGE SCALE GENOMIC DNA]</scope>
    <source>
        <strain evidence="6">cv. OR44</strain>
    </source>
</reference>
<feature type="compositionally biased region" description="Low complexity" evidence="4">
    <location>
        <begin position="16"/>
        <end position="26"/>
    </location>
</feature>
<dbReference type="PROSITE" id="PS50302">
    <property type="entry name" value="PUM"/>
    <property type="match status" value="2"/>
</dbReference>
<dbReference type="PANTHER" id="PTHR12537">
    <property type="entry name" value="RNA BINDING PROTEIN PUMILIO-RELATED"/>
    <property type="match status" value="1"/>
</dbReference>
<dbReference type="PROSITE" id="PS50303">
    <property type="entry name" value="PUM_HD"/>
    <property type="match status" value="1"/>
</dbReference>
<reference evidence="6" key="1">
    <citation type="submission" date="2015-04" db="UniProtKB">
        <authorList>
            <consortium name="EnsemblPlants"/>
        </authorList>
    </citation>
    <scope>IDENTIFICATION</scope>
</reference>
<evidence type="ECO:0000313" key="6">
    <source>
        <dbReference type="EnsemblPlants" id="OMERI03G06680.1"/>
    </source>
</evidence>
<dbReference type="InterPro" id="IPR033133">
    <property type="entry name" value="PUM-HD"/>
</dbReference>
<feature type="domain" description="PUM-HD" evidence="5">
    <location>
        <begin position="312"/>
        <end position="639"/>
    </location>
</feature>
<proteinExistence type="predicted"/>
<dbReference type="EnsemblPlants" id="OMERI03G06680.1">
    <property type="protein sequence ID" value="OMERI03G06680.1"/>
    <property type="gene ID" value="OMERI03G06680"/>
</dbReference>
<dbReference type="HOGENOM" id="CLU_438313_0_0_1"/>
<evidence type="ECO:0000259" key="5">
    <source>
        <dbReference type="PROSITE" id="PS50303"/>
    </source>
</evidence>
<organism evidence="6">
    <name type="scientific">Oryza meridionalis</name>
    <dbReference type="NCBI Taxonomy" id="40149"/>
    <lineage>
        <taxon>Eukaryota</taxon>
        <taxon>Viridiplantae</taxon>
        <taxon>Streptophyta</taxon>
        <taxon>Embryophyta</taxon>
        <taxon>Tracheophyta</taxon>
        <taxon>Spermatophyta</taxon>
        <taxon>Magnoliopsida</taxon>
        <taxon>Liliopsida</taxon>
        <taxon>Poales</taxon>
        <taxon>Poaceae</taxon>
        <taxon>BOP clade</taxon>
        <taxon>Oryzoideae</taxon>
        <taxon>Oryzeae</taxon>
        <taxon>Oryzinae</taxon>
        <taxon>Oryza</taxon>
    </lineage>
</organism>
<feature type="repeat" description="Pumilio" evidence="3">
    <location>
        <begin position="574"/>
        <end position="611"/>
    </location>
</feature>
<dbReference type="Proteomes" id="UP000008021">
    <property type="component" value="Chromosome 3"/>
</dbReference>
<evidence type="ECO:0000256" key="1">
    <source>
        <dbReference type="ARBA" id="ARBA00022737"/>
    </source>
</evidence>
<dbReference type="SUPFAM" id="SSF48371">
    <property type="entry name" value="ARM repeat"/>
    <property type="match status" value="1"/>
</dbReference>
<dbReference type="eggNOG" id="KOG1488">
    <property type="taxonomic scope" value="Eukaryota"/>
</dbReference>
<accession>A0A0E0CWK0</accession>
<dbReference type="Pfam" id="PF00806">
    <property type="entry name" value="PUF"/>
    <property type="match status" value="3"/>
</dbReference>
<sequence length="645" mass="70615">MDRGKQPAASPPPPLQQQQQRTAYPASFEAYFSAMGLGGASSSGQEPQTPRQAQLQQRYATPNSPLMLPQPPPSQGGGGGQGGVHPLMQQHQMMAQMRATQLQQQQQQQQTSSYCVGEQGSSTNGYFWPVGHGGVSPAEAAAHAQGSSDYAMLLAADRPMPLAADRILPSAADGSSSDYLSRFSNGYANNPFAAAAAPAAPRPPVAPRPGTLRANASQYQPIGASSRSAVASPSPPRTRRHPYPHPANNYNPSAAIADYQERLVVMNALRANPEDPLWRGVSRISQGRTPEEIRSDMLRGPMPLQLVFFQESAAHVIRLLDEGVETGVDQYRLSALAAIKSNVHRVMEDREGCQVFMALVRACAEQEDEIHAIIAAAAAASAPPVDGNGKHKTTQLLRVTRQDYGEASLRALILAAARYPDLCKLLTDCLVCERVMDHAKGDRLLHDCFRAMNYEDSKILIKFACYHANKMLLASSGSRCLVECFMNARGEELEHLEQLILANATMIAKGHYSNYFMQKVLEHGSEALKRELVALLMADVVSLSRQQFGSYVVEACFLKGSSDLKRIVISTFVSLTNDQLADVVQCGYGNYVIQKLVEACKDDYPEETILLARRIERLPGDVLDRMSAKQVMKVVRKLFPRHRIY</sequence>
<feature type="region of interest" description="Disordered" evidence="4">
    <location>
        <begin position="218"/>
        <end position="249"/>
    </location>
</feature>
<evidence type="ECO:0000256" key="2">
    <source>
        <dbReference type="ARBA" id="ARBA00022845"/>
    </source>
</evidence>
<keyword evidence="1" id="KW-0677">Repeat</keyword>
<protein>
    <recommendedName>
        <fullName evidence="5">PUM-HD domain-containing protein</fullName>
    </recommendedName>
</protein>
<evidence type="ECO:0000256" key="4">
    <source>
        <dbReference type="SAM" id="MobiDB-lite"/>
    </source>
</evidence>
<evidence type="ECO:0000256" key="3">
    <source>
        <dbReference type="PROSITE-ProRule" id="PRU00317"/>
    </source>
</evidence>
<feature type="repeat" description="Pumilio" evidence="3">
    <location>
        <begin position="534"/>
        <end position="570"/>
    </location>
</feature>